<evidence type="ECO:0000256" key="9">
    <source>
        <dbReference type="SAM" id="Phobius"/>
    </source>
</evidence>
<dbReference type="Pfam" id="PF03169">
    <property type="entry name" value="OPT"/>
    <property type="match status" value="1"/>
</dbReference>
<evidence type="ECO:0000256" key="7">
    <source>
        <dbReference type="ARBA" id="ARBA00022989"/>
    </source>
</evidence>
<dbReference type="EMBL" id="JBCAWK010000007">
    <property type="protein sequence ID" value="KAK8853415.1"/>
    <property type="molecule type" value="Genomic_DNA"/>
</dbReference>
<dbReference type="InterPro" id="IPR004813">
    <property type="entry name" value="OPT"/>
</dbReference>
<feature type="transmembrane region" description="Helical" evidence="9">
    <location>
        <begin position="163"/>
        <end position="181"/>
    </location>
</feature>
<comment type="similarity">
    <text evidence="2">Belongs to the oligopeptide OPT transporter family.</text>
</comment>
<proteinExistence type="inferred from homology"/>
<dbReference type="RefSeq" id="XP_066802601.1">
    <property type="nucleotide sequence ID" value="XM_066947222.1"/>
</dbReference>
<feature type="transmembrane region" description="Helical" evidence="9">
    <location>
        <begin position="187"/>
        <end position="206"/>
    </location>
</feature>
<keyword evidence="5" id="KW-0571">Peptide transport</keyword>
<dbReference type="GO" id="GO:0035673">
    <property type="term" value="F:oligopeptide transmembrane transporter activity"/>
    <property type="evidence" value="ECO:0007669"/>
    <property type="project" value="InterPro"/>
</dbReference>
<dbReference type="NCBIfam" id="TIGR00728">
    <property type="entry name" value="OPT_sfam"/>
    <property type="match status" value="1"/>
</dbReference>
<dbReference type="GO" id="GO:0015031">
    <property type="term" value="P:protein transport"/>
    <property type="evidence" value="ECO:0007669"/>
    <property type="project" value="UniProtKB-KW"/>
</dbReference>
<dbReference type="PANTHER" id="PTHR22601">
    <property type="entry name" value="ISP4 LIKE PROTEIN"/>
    <property type="match status" value="1"/>
</dbReference>
<evidence type="ECO:0000256" key="1">
    <source>
        <dbReference type="ARBA" id="ARBA00004141"/>
    </source>
</evidence>
<protein>
    <submittedName>
        <fullName evidence="10">OPT family small oligopeptide transporter</fullName>
    </submittedName>
</protein>
<dbReference type="InterPro" id="IPR004648">
    <property type="entry name" value="Oligpept_transpt"/>
</dbReference>
<feature type="transmembrane region" description="Helical" evidence="9">
    <location>
        <begin position="376"/>
        <end position="397"/>
    </location>
</feature>
<dbReference type="Proteomes" id="UP001388673">
    <property type="component" value="Unassembled WGS sequence"/>
</dbReference>
<feature type="transmembrane region" description="Helical" evidence="9">
    <location>
        <begin position="520"/>
        <end position="543"/>
    </location>
</feature>
<feature type="transmembrane region" description="Helical" evidence="9">
    <location>
        <begin position="299"/>
        <end position="322"/>
    </location>
</feature>
<keyword evidence="4 9" id="KW-0812">Transmembrane</keyword>
<evidence type="ECO:0000313" key="11">
    <source>
        <dbReference type="Proteomes" id="UP001388673"/>
    </source>
</evidence>
<evidence type="ECO:0000256" key="3">
    <source>
        <dbReference type="ARBA" id="ARBA00022448"/>
    </source>
</evidence>
<feature type="transmembrane region" description="Helical" evidence="9">
    <location>
        <begin position="227"/>
        <end position="246"/>
    </location>
</feature>
<feature type="transmembrane region" description="Helical" evidence="9">
    <location>
        <begin position="454"/>
        <end position="479"/>
    </location>
</feature>
<evidence type="ECO:0000256" key="5">
    <source>
        <dbReference type="ARBA" id="ARBA00022856"/>
    </source>
</evidence>
<evidence type="ECO:0000256" key="2">
    <source>
        <dbReference type="ARBA" id="ARBA00008807"/>
    </source>
</evidence>
<name>A0AAW0YY89_9TREE</name>
<feature type="transmembrane region" description="Helical" evidence="9">
    <location>
        <begin position="427"/>
        <end position="448"/>
    </location>
</feature>
<comment type="caution">
    <text evidence="10">The sequence shown here is derived from an EMBL/GenBank/DDBJ whole genome shotgun (WGS) entry which is preliminary data.</text>
</comment>
<feature type="transmembrane region" description="Helical" evidence="9">
    <location>
        <begin position="611"/>
        <end position="627"/>
    </location>
</feature>
<organism evidence="10 11">
    <name type="scientific">Kwoniella newhampshirensis</name>
    <dbReference type="NCBI Taxonomy" id="1651941"/>
    <lineage>
        <taxon>Eukaryota</taxon>
        <taxon>Fungi</taxon>
        <taxon>Dikarya</taxon>
        <taxon>Basidiomycota</taxon>
        <taxon>Agaricomycotina</taxon>
        <taxon>Tremellomycetes</taxon>
        <taxon>Tremellales</taxon>
        <taxon>Cryptococcaceae</taxon>
        <taxon>Kwoniella</taxon>
    </lineage>
</organism>
<feature type="transmembrane region" description="Helical" evidence="9">
    <location>
        <begin position="639"/>
        <end position="661"/>
    </location>
</feature>
<keyword evidence="8 9" id="KW-0472">Membrane</keyword>
<gene>
    <name evidence="10" type="ORF">IAR55_004121</name>
</gene>
<keyword evidence="6" id="KW-0653">Protein transport</keyword>
<dbReference type="GeneID" id="92181379"/>
<sequence length="714" mass="81162">MRSKIHLGWVPYQKRGEVLRDLWQETPIRYTRASGIPTSPLTTYIPIAAKDRLQHTNTNPPNGSRTSVRQTTYPLIRAMIPMTPHIPKFAHPFIRQTIPIFQCPQIVNGPATEWKEVEMVESWSVECQRTYIGVHHVECLGRFSYATDIIATQRFFYGQRWGWGYQILLVLGTQLLGFSFAGVLHRILVTPASMIWPSTLVNTALFNALHARSGPNEARSKARSRQVFFYVNAVVMFVWSFFPSYIFTALSNFDWVTWIKPDNQVINLLFGYQSGAGMSTLTFDWGMMANINNPLATPWWVTGNILGGLLFFIWFLAPIMYYTNVFYARFLPFSGAPVFDNTANPYNVSRVLTATMTLDAAAYETYSPVYMTVTSALSYGLNFAAITSTLVHSVLLFRKQVWHHLRHPPSRNDVHARLASAYPVVPAYWYLALFLINLALAITTIRAWPTQLPVLALFAVTNMQVGLNVTTEMIIGYAVPGKPVAMMIFKTYGYITTTQALGFTQDLKIAYYMHLPPQTVFFAQIVAAIIGSVVQLAVQSFLFDSVDDICPIRLFTPGSLYSPLLWFFLPGALLPIVTYILARRWPRSGWKYVCWPVVFSCISLLPPYLPINYISFCIAGFFTQYWVRRHCFVWWSRYNYTLSAAWTCGYTLCIFVIFFALQLPKNGKVGEKLQNWKGNTIYTTTLDGQGNSAAAAEHLLTQGEIFGLKRGTWH</sequence>
<evidence type="ECO:0000256" key="4">
    <source>
        <dbReference type="ARBA" id="ARBA00022692"/>
    </source>
</evidence>
<evidence type="ECO:0000256" key="6">
    <source>
        <dbReference type="ARBA" id="ARBA00022927"/>
    </source>
</evidence>
<keyword evidence="3" id="KW-0813">Transport</keyword>
<reference evidence="10 11" key="1">
    <citation type="journal article" date="2024" name="bioRxiv">
        <title>Comparative genomics of Cryptococcus and Kwoniella reveals pathogenesis evolution and contrasting karyotype dynamics via intercentromeric recombination or chromosome fusion.</title>
        <authorList>
            <person name="Coelho M.A."/>
            <person name="David-Palma M."/>
            <person name="Shea T."/>
            <person name="Bowers K."/>
            <person name="McGinley-Smith S."/>
            <person name="Mohammad A.W."/>
            <person name="Gnirke A."/>
            <person name="Yurkov A.M."/>
            <person name="Nowrousian M."/>
            <person name="Sun S."/>
            <person name="Cuomo C.A."/>
            <person name="Heitman J."/>
        </authorList>
    </citation>
    <scope>NUCLEOTIDE SEQUENCE [LARGE SCALE GENOMIC DNA]</scope>
    <source>
        <strain evidence="10 11">CBS 13917</strain>
    </source>
</reference>
<accession>A0AAW0YY89</accession>
<dbReference type="AlphaFoldDB" id="A0AAW0YY89"/>
<comment type="subcellular location">
    <subcellularLocation>
        <location evidence="1">Membrane</location>
        <topology evidence="1">Multi-pass membrane protein</topology>
    </subcellularLocation>
</comment>
<dbReference type="KEGG" id="kne:92181379"/>
<dbReference type="GO" id="GO:0016020">
    <property type="term" value="C:membrane"/>
    <property type="evidence" value="ECO:0007669"/>
    <property type="project" value="UniProtKB-SubCell"/>
</dbReference>
<keyword evidence="7 9" id="KW-1133">Transmembrane helix</keyword>
<keyword evidence="11" id="KW-1185">Reference proteome</keyword>
<feature type="transmembrane region" description="Helical" evidence="9">
    <location>
        <begin position="563"/>
        <end position="582"/>
    </location>
</feature>
<evidence type="ECO:0000256" key="8">
    <source>
        <dbReference type="ARBA" id="ARBA00023136"/>
    </source>
</evidence>
<evidence type="ECO:0000313" key="10">
    <source>
        <dbReference type="EMBL" id="KAK8853415.1"/>
    </source>
</evidence>
<feature type="transmembrane region" description="Helical" evidence="9">
    <location>
        <begin position="266"/>
        <end position="287"/>
    </location>
</feature>